<dbReference type="RefSeq" id="WP_087299693.1">
    <property type="nucleotide sequence ID" value="NZ_NFKP01000003.1"/>
</dbReference>
<name>A0A1Y4N5A7_9FIRM</name>
<reference evidence="2" key="1">
    <citation type="submission" date="2017-04" db="EMBL/GenBank/DDBJ databases">
        <title>Function of individual gut microbiota members based on whole genome sequencing of pure cultures obtained from chicken caecum.</title>
        <authorList>
            <person name="Medvecky M."/>
            <person name="Cejkova D."/>
            <person name="Polansky O."/>
            <person name="Karasova D."/>
            <person name="Kubasova T."/>
            <person name="Cizek A."/>
            <person name="Rychlik I."/>
        </authorList>
    </citation>
    <scope>NUCLEOTIDE SEQUENCE [LARGE SCALE GENOMIC DNA]</scope>
    <source>
        <strain evidence="2">An175</strain>
    </source>
</reference>
<proteinExistence type="predicted"/>
<gene>
    <name evidence="1" type="ORF">B5F11_03890</name>
</gene>
<protein>
    <submittedName>
        <fullName evidence="1">Uncharacterized protein</fullName>
    </submittedName>
</protein>
<organism evidence="1 2">
    <name type="scientific">Anaerotruncus colihominis</name>
    <dbReference type="NCBI Taxonomy" id="169435"/>
    <lineage>
        <taxon>Bacteria</taxon>
        <taxon>Bacillati</taxon>
        <taxon>Bacillota</taxon>
        <taxon>Clostridia</taxon>
        <taxon>Eubacteriales</taxon>
        <taxon>Oscillospiraceae</taxon>
        <taxon>Anaerotruncus</taxon>
    </lineage>
</organism>
<dbReference type="Proteomes" id="UP000196386">
    <property type="component" value="Unassembled WGS sequence"/>
</dbReference>
<accession>A0A1Y4N5A7</accession>
<evidence type="ECO:0000313" key="1">
    <source>
        <dbReference type="EMBL" id="OUP70590.1"/>
    </source>
</evidence>
<dbReference type="EMBL" id="NFKP01000003">
    <property type="protein sequence ID" value="OUP70590.1"/>
    <property type="molecule type" value="Genomic_DNA"/>
</dbReference>
<comment type="caution">
    <text evidence="1">The sequence shown here is derived from an EMBL/GenBank/DDBJ whole genome shotgun (WGS) entry which is preliminary data.</text>
</comment>
<dbReference type="AlphaFoldDB" id="A0A1Y4N5A7"/>
<evidence type="ECO:0000313" key="2">
    <source>
        <dbReference type="Proteomes" id="UP000196386"/>
    </source>
</evidence>
<sequence>MIEKMIPVTGFERNSDAEYIASLLRWTFMRNFQSVRVVGLNIITGQRGKRLEEIATLAGSTDIALDVAVRLSSASYEVTNKVYQLLNGDTGESIDMDVKGEGSARIGVIRVIKRFDQSRALTYGDLADYFTFFDGKPDTIIANSMYQGDITFEFYVQLVRKTQDELNNRLNLNYVFGENSVKIAVPSRATVGIDMYIREANGVVNLCIQTYEGDTRAQDLEQRFRNSLVGIRKVLSEF</sequence>